<dbReference type="Pfam" id="PF07690">
    <property type="entry name" value="MFS_1"/>
    <property type="match status" value="1"/>
</dbReference>
<dbReference type="InterPro" id="IPR036457">
    <property type="entry name" value="PPM-type-like_dom_sf"/>
</dbReference>
<evidence type="ECO:0000256" key="1">
    <source>
        <dbReference type="ARBA" id="ARBA00004651"/>
    </source>
</evidence>
<keyword evidence="14" id="KW-1185">Reference proteome</keyword>
<gene>
    <name evidence="13" type="ORF">GV794_08025</name>
</gene>
<dbReference type="SMART" id="SM00332">
    <property type="entry name" value="PP2Cc"/>
    <property type="match status" value="1"/>
</dbReference>
<dbReference type="PANTHER" id="PTHR23513:SF11">
    <property type="entry name" value="STAPHYLOFERRIN A TRANSPORTER"/>
    <property type="match status" value="1"/>
</dbReference>
<feature type="region of interest" description="Disordered" evidence="9">
    <location>
        <begin position="5444"/>
        <end position="5465"/>
    </location>
</feature>
<feature type="region of interest" description="Disordered" evidence="9">
    <location>
        <begin position="5481"/>
        <end position="5579"/>
    </location>
</feature>
<feature type="compositionally biased region" description="Low complexity" evidence="9">
    <location>
        <begin position="5524"/>
        <end position="5535"/>
    </location>
</feature>
<feature type="transmembrane region" description="Helical" evidence="10">
    <location>
        <begin position="5659"/>
        <end position="5678"/>
    </location>
</feature>
<feature type="compositionally biased region" description="Low complexity" evidence="9">
    <location>
        <begin position="1172"/>
        <end position="1212"/>
    </location>
</feature>
<evidence type="ECO:0000256" key="6">
    <source>
        <dbReference type="ARBA" id="ARBA00023125"/>
    </source>
</evidence>
<dbReference type="InterPro" id="IPR036890">
    <property type="entry name" value="HATPase_C_sf"/>
</dbReference>
<feature type="transmembrane region" description="Helical" evidence="10">
    <location>
        <begin position="3549"/>
        <end position="3573"/>
    </location>
</feature>
<dbReference type="SUPFAM" id="SSF103473">
    <property type="entry name" value="MFS general substrate transporter"/>
    <property type="match status" value="2"/>
</dbReference>
<feature type="region of interest" description="Disordered" evidence="9">
    <location>
        <begin position="872"/>
        <end position="1449"/>
    </location>
</feature>
<dbReference type="PROSITE" id="PS50949">
    <property type="entry name" value="HTH_GNTR"/>
    <property type="match status" value="1"/>
</dbReference>
<feature type="compositionally biased region" description="Polar residues" evidence="9">
    <location>
        <begin position="947"/>
        <end position="975"/>
    </location>
</feature>
<feature type="transmembrane region" description="Helical" evidence="10">
    <location>
        <begin position="5735"/>
        <end position="5755"/>
    </location>
</feature>
<feature type="compositionally biased region" description="Low complexity" evidence="9">
    <location>
        <begin position="584"/>
        <end position="600"/>
    </location>
</feature>
<feature type="transmembrane region" description="Helical" evidence="10">
    <location>
        <begin position="3667"/>
        <end position="3694"/>
    </location>
</feature>
<organism evidence="13 14">
    <name type="scientific">Nocardia cyriacigeorgica</name>
    <dbReference type="NCBI Taxonomy" id="135487"/>
    <lineage>
        <taxon>Bacteria</taxon>
        <taxon>Bacillati</taxon>
        <taxon>Actinomycetota</taxon>
        <taxon>Actinomycetes</taxon>
        <taxon>Mycobacteriales</taxon>
        <taxon>Nocardiaceae</taxon>
        <taxon>Nocardia</taxon>
    </lineage>
</organism>
<name>A0ABX0CGB5_9NOCA</name>
<feature type="transmembrane region" description="Helical" evidence="10">
    <location>
        <begin position="5684"/>
        <end position="5704"/>
    </location>
</feature>
<evidence type="ECO:0000256" key="9">
    <source>
        <dbReference type="SAM" id="MobiDB-lite"/>
    </source>
</evidence>
<evidence type="ECO:0000313" key="13">
    <source>
        <dbReference type="EMBL" id="NEW55600.1"/>
    </source>
</evidence>
<sequence length="7213" mass="768299">MFDLPDWFPDWLVDMVVGHIPEGDPDAMRAAAEYWRNTAKELTELGISIDEIGRHGSDLGISGEYADQLREWYRECGTDTKELCLDLEARAKDLDDGALKIEHHIYLVQSIAFVLIGMILIDLTRPHPATVLVMMQRRLAARQAMTLSLRNLVTMLRLANAKFAVALPRLALVTKGTVMGGAIGGGTQVYAMGRQMVEGNRDAMDWEQVKIGAGAGAVGGAFGAAAGGAIAHKVMGLGAHAASTTTRKALQVLGIVAAGAGGGVVGGYAGAKTAEWLSGRELTDKEMAAMIWTGLGSGIVGSVGAAIRAGRTPPPGSSPTGAPAGPSPSSSSSTRSAGPPPRLRSSVTGSDGQAPRPRDMSPEGQIRELGRELAGRMSSEDLPSGPHRDLVADFVDSQNTSGGPRSFRESSVAEFQQRADAHYRQQLAEMGIGEAPGPRPLGGDAPGTAPGQRNSPGAPESGGSGPGHSTPVPHGGSGPSQGSATGVRESAPPPTRAVSTASDGAGTPNASANGPTAQTGPRGGTESSQPTRNVTTTSEGTGRVSAPRDVAPPPSTQGSEPGHARALPESGSGDGTPVRGTGDAPGTAAPETVPTPEPAGLSGDSPTNPVRESTEPSPVSPSTAHGDSTSPSAHEVPAGLRNCAPEVASHMKETTGYDGINTSLIDSQEARLRGVTVEQYAEALGGHWRTFESPQALVDYVANNNAKVAGGLQFKDGAGAHAAAFSRNSLGRIEIHEQVGNIRRRTSGDLVIEWTVDAQGKQTGPDRVRIEDNAVENWLRKISPHVKETLGVVFLETAPDSGRWRPQLELAPGEAAQQKPGWDRLSGTDLLERGAPAPDSTTETPPINREQFEAAFQRDLERLGVMTAEEPDAPTAMGHLSGDASSTMTAEPVPRSAGDTNNLGTRDTGTQTPRDTSTPTARDADNPLPRDAGTSRAPDTSAHATRDSSMPASRDTGLQTPRDTGTQASRDTQAPATRPTGPAETPPQPQSTPAPRASATAAETTSTVPAAKPSATQSPSQTPDTPATVPPRAADATATAPQVQPKAPPETTGSSSIGSDTGTTRSTAPDTSPVPEAVPGTPAPNATDPAVAASALPSPTAEPQATASTSTSEVSSPSSPAAGAQPPAHAPSASSSLTPSAATAAAAPPSQSTAAQQLPGSTGPSTADPIRAASPRAAHAPAAPSTDPSSVPGLIPPSAALSTAPPTAGPLPQASTASQLPATNRTPVDDDLPDEPEEFIPPKPSTVEFPTGTDATTPRIPGFPLGDPPEEFKLPPPAIYTNPAFPLPPEEDTRNRTPIIPRPRESGSLDSWSNRPRFTPDGDQEEHDPTSPLTPEPAVGPEITPIPRPQAAPSTSLDASPTTVPMDAGLGRKYPTDFDESAPGAPGKPGGRPGLNPDSLEYLDSPGVETTQGGVSGATLAPPPPPKIKTRRPVLSTPGTRHNIRGTNPFPFAPAEDPWWDEVDLAQHTKDLAKAIAEHNAELDEIAENPEEPDVDNTLHRFAESGSEYRRLAEQQILKRDKEDRNSVAEQVDNLITGMKARHDREVLTNKKLFERVEKLYFQRDELELEPGTKDYLQRLYQDFRHAGVNLPFDGRSALAAVDAKLADLVDEYQNNLVQAIADAARHGLSGLDPEQAALAAADAAGMIDYILQLPNRPSGSQQPFWSFADTGPTVQLLYQAAQRLGSGGRYDNSELTVELMRLLADRAQIVGETHDPNHVAGYTPISPEHRFAILSRLIPAGAEDITPERLVATMEHAVADLLAAVSEFGNTAENTPYHLESAAFTFDRADRIARYLLQSDDYAGRYPDLAPIALTLSAMKAELLNGIHTKLAEPELATAAQEYLDRLIQKWQPEPALPAPEPPAPTTSRRPTRSGAPSAYPGTMDAGLDTGRTTQDGMGAQPHMPFSKGGPAEGYMAFHTPPGGEHGVGRGTENSVQGNKQSSDTSPARSDTPRLTPEQQTELIKASLPNGLADTVNAVGWHETLTTGLRRALLEGTISEGRKLAPAKVLAEELGTKSQIQISPDTVAKAYRELADAGYLVSRGRAGTTVTSKDHWPKGAPAETPIPLSAAEQKELIDAALPGGLADTAARTSWQAAVAGGLRQAILGGSIPEGQRLSPIDKLADELGTSSWSVSRAYNQLDEEGYLQVRPPIGTAVTSSDRWPSEAPPAPEVDRPPTEVPVQRGLHFASYAPESVRSLLADSPLESHTAAAEEMLATLLSTAEGPAAVRTTKGGQADAQWLIVEVIDDSRIAPVRDKPDPDTGVITPTETGRLLELLDEKSRTWGVELFKNGDRSRWFTLATPAVPDGPLQPLGEPAIDLSFTRAEVFPGGGSVRRAFVELLDRKGWPEGQLEEIRLTVTEVFGNISRYARAGGAQVQAWMSDAGDELVVNISDTSRVVPGWKLSEVGAPKEVVDTTPPGQVDAEAQAQLLAMIDIDTLMAGDGDLTGLNTAMADGTHERGGDIIMKLATSMGYELAPHGAPGKSIVMKFRMEPPEPSTAAVDDRSPTAPATSPGSSTPHPAVKAAGPPPADNPAPDTTTQPIAADPAQAALDEPAPVVINQRNESHAAEPARSLRVATWNIAGGRRLRSPDDHGEDGNTAIPFDYSGIDVAYFAEQLRHIDADVIVVQESEVGPDGSTAQELAALLGYQYVYETVMSPSHMDTRKLLSLAVISRLPIDEANGYKLPGVTTVELRINGQVVAPHDRFAQVVEIGGITVVNTHPTPLGFFGHSYEDGGGAVHAEEIGQLLRALATGPTVLAADLNTDRPHVVYQQTFDAMGMSPALTPDARTVPGWDGAPDQVLTSPEFDVAESGISHTDTDHWLVYTHLAVSDQQVVASLADARGSDESAPLTRLEVTVNAGAAPHPQARDVVRAMLARSPLESQTAAAEEMVEALLSIADGPATVRATSGGQADAQWVIVEVTDQNRSVPTRDTPDPDTGIVTHTDTGRVLELLDAKARTWGIELDEDGDRTLRFTLATPAIPVWSLQDLGDPVVDLVFDPDEIAVGGGTVDRSFVDLLEGLGWPAAQVEMVRRMVSEHFGNAARYASEGTAWVEAWMPGSRRDELVVRISDSSREVPAWTLMALDESTAEQVSGIPEHGDAISMKGATSIGYELSAYGEPGKSIELKFRMNPPEQTLPASDTRREVVGDLRMEAVDCLVRASNALGHLDLFRGNIPASDDPRWAALATSVTDQPATTWDQVVADLLASTTADTALVYVEGPARHHALALTRFDLPAGPEIVVFDGRLAGAHELSAWEALALEGGAHRGAPTRAVLFSMNDEDQMGPDLSGLASETPQGGKPVEGALSHLPGDEPSKSFWQWLREHGPKKPANQELASQARNSITTSIADSAVMVALPLTLRESGVPLDEIALAMTVPQVAALITQTLMGPVTDRGDNRTALQAASGITAVSMLGAGGWVLFDLHGAPIALISAATAASIAKAVIDNAGPAYRKKLSNTPEDEAATRRYNVIQNALASAVGKAAGPVAGPFALGVSAVLHLKNLAVLKKLPAMPPDEQNSNDEDPKKRSGVLDGPRHMFRDRFIKYFLVLTPPSVLGAEVGTILLVDIITQGDYSVAVQGLLASGIATGMVATKLLVPEKLVERAKIGLTYPISMATSAGLLLAYANTSNPYALLGAMAAVGSSNYVNNIAYQAHQHRVIPDNALGGASSALGIFGSVGRIGAGLTIAAALPVLGNYSVAMGAAGLFGLTTLGAAALGYSIRNQTYETPAIGDESAEDAENGNPTIGYGALQLAQIFHALGLGGAPEPDPTAPHWDTDDNWKPLEATLGAQLRPVSTEGDPVARVVEAVRTRGNGIDSAFMSIRQGTKVSDLAVINVEGNTLLFGLPAEGSDAEIDIPRIRTVSEGEGTQKIWPAPGNIDEAFVAFYAIDSQGNPVPRDLGLRARANTRHPAKMPNHSADDRRTEQIERYLEGLDGRLAELNEEAHLPQPLEESDEAWQARFDAEIERTESAAREAARVVREALAAPPAIPIDTNAAPRRVIYTPSSSSESFQMLPDGDRQRFGPVVTYHREIKPMAAAGPSDGTAPHQPPAWPVPAPVVMGDASVPQQDPWNVFGVDPHRRMRSDDWQAPTVAAPPHRFDPSVWFAGETGRPGVFTGNGPEEPRRSGTDIPTRLFGKVDEARDHGHGRRADANSEAEELATLQGLEPPQLIDPAVLDTLRASHAQAAADLAHRLNIDPSAVGPWIHGLVPYLDLDGAPDGDRLSDAAQKYADLDALLTAIQHVDDVDTLLDQLEQTLESWRAVDARLRDIRDEIADAAEAALEAAGVVSPIRTDPVRAGRLNQYATERQLLSEHLEDIADRLLLQRPEPRPLLPEDWRGEDVDLALLADDAWTKLATIRGQSWQVSGFLGEVVQGAKAFDALNREQKWSLVGDLKHDRYGIPARWRNRVARLALLDDKQSDDAEKSRRQAEANDEFDSIALELQRDVSPDIDPRRASLATALIGLAAAEHQVAELPGHPHVHLFDRYTENFGGPPHIAMAIGDVDAADEVRVRIFSDGITPALMLEAVDRATADLAEAESTPGRRVASVILLTEPAPIDNAANLVKEYVLGFIGTREHYSSQPGGRPQLTKVGLHAGDAPAEAIVRQAEQDPELAGRISEPAGPSTDLTPHTDGSAGFRIHDRPVVPRDDGALDLLLEGEYVKDCATQVVGELARGGLPLGLPGRPGEHGEMFAPEFSRETGARFEPSGFVGDNERTARDKVADRLTELGTGARVALVVRRPARVGAHMTLWKIDEDGVVWEREVRGYDPTEQPLTYRPREVRWTRYERGTPDEPGAEYFGTSYRQEEHAKVGTILRPVLPYDPNDPGDPSADFPMDPIGALPGNDQPVAPVGVPPAALRSLANAQSDAEEVVRAALRPVNGLGIDTAHLIGKSTEEIADALNGIVTDTRRGRMDGALRRLVIDGVIARVLAEDAEFPTATDLFGVLREHIDEWHRYVDEIRNVLPILAARQVLAAEGATIVDEGIGLLPDPESGIGERVVVVSPMLGQIRLLNTLDPEFRWKAAEIGIPVEYRHVRIDDDGQVRVEQISGSSLEPLWGIGYYISAEHRLWLNSLVDERPFAEKLAEAENSGVSERRVLKGGGTNTTMSEQVVLVVYENGFHAVEKTVREVDHADAEELATLLLHAVGVHAPGLVRRGLVLLTEYVPGVVSNPIGKDNWQSYRDLPDAQRFGLGEVLTRPWDRYEGGNLGIDHGVRIIPIDHSNAFTDRWPVPGFADTFVEWRNDGRQHRQHSFPQAELAEIHSRIAALESDFTRLNRTTWFEGVMSRLEVVQNSFEDDTGPRSLTLPEVIEELERLRNELAERFELPVAEDAEATPRQWHEAANDLRRELASRNDRQELADVDRFDDLNKLLVAAYLLQTRAMELLETDDVWPGLMDAYLDTLTLRLADLAEGGRYPLPNNESDAEWQARFDREIRPAEAERARAQNRHEQTAEHSDLNQEANHLAPDRHTLVAKPTRAVGPDGHNPFVFNRFNEGIPDPQPRNEPGKHGDARKPGPESRPASPAAGSEPSPTPPPGQPLGAGTHSGQQLEVPEPATPPTAADNSSAEPTTEVGEPITSLWKLVRDDSKVGMRFGSEFLNATGSSVMVVALDQWLMENSGPLVASIVGALANAPAFAGAPIAGWLTDHFQPRKLMWGSAFVGAGTAAIATGALASGTSYTVPILIVTTFVEASASVVYGNASAKVLNKMAGDAQDGLSRYNNLKQNVSRVFSRLAAPVALEIGTFVAPLFNLGTNVVNLATMPGVPELQTEPRSNTFREQIRDVIVVGPRTIYGDHMLRYINNAHAFTNLYLGMQGGQFTMLLVNSGLSGTEMGLVGTLVPTGAVLGNFVRTKWTENIRIKTLSTMRLAALAATAAVPAVTDDLWLTSGALGAGWAVIGATSIPIGTYSRRKTPVEVLGQANATRSMTMSGGVALGGLASGGALELWGQGPAGTALAVGAGAVGAWTVLQRLFGRHKARTVLDCINQTTQATWAFGLDHGTKLKRGENKPKHLANAIGAQLVELPHDGDPRAAISAYLDTIADSDSPVDSTVFLYDYGKKKGMHSAVATNIGNGNLLIADTNIKRPKGVLQDDPDDPDRIPRVRIRTPIHTRTPGDTHEEYELPYADDIEKIYVAELTTDDNGNLTNLHPVDPDAPAPRKKGKVKGRPNGDENSSIDPSVAGLLDVLDESRVRSARNGISLEFAHNAVAPNASRQLIESRQLLDELLDHIRRPETADPRRFQLLTHLYHAVEAWHATAVHERHAIEGRISHLRETLRPSTDQDPIGSPYPSTAEGGTTLPERVLFESKKSSTDYASRLQYGREIWGEVVPQLTDAELAAMRPYAIDPFGHESIVQLNEALRGERELTPELTQTLAAINAVLARRPLPEPMVVSTTLPAYLVDMANGPIEPGTEFQLRELSLAMTGVSPPLLGVRFKVVLTVPPGTPTFPLFVLPSAPAILPFQFLPNGLTIRIDRTRDMGDDHWLLHATVVAGPTTPVGAKADVATPTAVANAAPRPLDATHQELHDWAASLSDAERQRLIIDLTAEITSHVDAFQRGDQPPAASAIGAARLLNAALWEESHNFHAHTHSGSIADYSTLFQTARDLANRIPEAEALHSAANALFNLAGTFPLGTSLAPESFATPYHELNFLDSLPMHLGRMADLMTKAVHATPWSGESSLPSNALPAPAHVKPIIDAIDQIHGLDRHFEMQTTEGTDWSIYFDRYLASNSVNGFDADVSQAIRSLHSTSEQNHPEIDRSFLQNILTLTKYYLTRTLQHEAAFDLSQKMDRAFATAAYQYPDATSLNNAAKIVHFLHKSIVGRKNDPEKFTYPLTMRNFVFTHLVQYTKFNSLLERAVGELHHGQPTGSPWAAVDVTPVNSAPAPIDLPEAGAPASPSEEATSEPVSAQAVFSDTSTQMPAAPGDHSTKAQGPIAAVSDLGVGPEHGGRDSNEDAFGFVTVTVDGEPVQLAAVADGVGGSARGGEAAQTAVRAAITGMSKASADLGATGQFDPLRVVRRGMSAARAAVGGLAETPGQANSPDSTVALAVMQAGTLVIDSAGDTRVYWLPVDGGTPVQLSVDDTIVPMLIADGMPEGEALQHSFAGQTTRSLGRPIPDDAQSHATKIPVQGRGYVLIATDGVWHDTYQPDDLAAIVRQAHEQSPGDHRAVAAGKLPLAAGSLLYQKEPLGALVVDIPDQYACRAVTAPHA</sequence>
<feature type="region of interest" description="Disordered" evidence="9">
    <location>
        <begin position="6147"/>
        <end position="6183"/>
    </location>
</feature>
<dbReference type="InterPro" id="IPR005135">
    <property type="entry name" value="Endo/exonuclease/phosphatase"/>
</dbReference>
<dbReference type="InterPro" id="IPR001932">
    <property type="entry name" value="PPM-type_phosphatase-like_dom"/>
</dbReference>
<dbReference type="SUPFAM" id="SSF81606">
    <property type="entry name" value="PP2C-like"/>
    <property type="match status" value="1"/>
</dbReference>
<feature type="compositionally biased region" description="Polar residues" evidence="9">
    <location>
        <begin position="1213"/>
        <end position="1226"/>
    </location>
</feature>
<feature type="domain" description="HTH gntR-type" evidence="11">
    <location>
        <begin position="2093"/>
        <end position="2161"/>
    </location>
</feature>
<feature type="compositionally biased region" description="Polar residues" evidence="9">
    <location>
        <begin position="497"/>
        <end position="540"/>
    </location>
</feature>
<keyword evidence="6" id="KW-0238">DNA-binding</keyword>
<feature type="compositionally biased region" description="Low complexity" evidence="9">
    <location>
        <begin position="1867"/>
        <end position="1880"/>
    </location>
</feature>
<evidence type="ECO:0000256" key="7">
    <source>
        <dbReference type="ARBA" id="ARBA00023136"/>
    </source>
</evidence>
<feature type="region of interest" description="Disordered" evidence="9">
    <location>
        <begin position="3288"/>
        <end position="3316"/>
    </location>
</feature>
<dbReference type="Proteomes" id="UP000470876">
    <property type="component" value="Unassembled WGS sequence"/>
</dbReference>
<dbReference type="RefSeq" id="WP_163955757.1">
    <property type="nucleotide sequence ID" value="NZ_JAAGUX010000010.1"/>
</dbReference>
<feature type="compositionally biased region" description="Polar residues" evidence="9">
    <location>
        <begin position="1352"/>
        <end position="1363"/>
    </location>
</feature>
<feature type="compositionally biased region" description="Low complexity" evidence="9">
    <location>
        <begin position="609"/>
        <end position="623"/>
    </location>
</feature>
<keyword evidence="7 10" id="KW-0472">Membrane</keyword>
<evidence type="ECO:0000256" key="2">
    <source>
        <dbReference type="ARBA" id="ARBA00022475"/>
    </source>
</evidence>
<dbReference type="Gene3D" id="1.20.1250.20">
    <property type="entry name" value="MFS general substrate transporter like domains"/>
    <property type="match status" value="2"/>
</dbReference>
<dbReference type="Gene3D" id="3.60.10.10">
    <property type="entry name" value="Endonuclease/exonuclease/phosphatase"/>
    <property type="match status" value="1"/>
</dbReference>
<feature type="region of interest" description="Disordered" evidence="9">
    <location>
        <begin position="6886"/>
        <end position="6935"/>
    </location>
</feature>
<feature type="region of interest" description="Disordered" evidence="9">
    <location>
        <begin position="1855"/>
        <end position="1960"/>
    </location>
</feature>
<dbReference type="InterPro" id="IPR000524">
    <property type="entry name" value="Tscrpt_reg_HTH_GntR"/>
</dbReference>
<dbReference type="SUPFAM" id="SSF55486">
    <property type="entry name" value="Metalloproteases ('zincins'), catalytic domain"/>
    <property type="match status" value="1"/>
</dbReference>
<feature type="compositionally biased region" description="Low complexity" evidence="9">
    <location>
        <begin position="1104"/>
        <end position="1157"/>
    </location>
</feature>
<dbReference type="Pfam" id="PF00392">
    <property type="entry name" value="GntR"/>
    <property type="match status" value="1"/>
</dbReference>
<dbReference type="Gene3D" id="3.60.40.10">
    <property type="entry name" value="PPM-type phosphatase domain"/>
    <property type="match status" value="1"/>
</dbReference>
<dbReference type="PROSITE" id="PS51746">
    <property type="entry name" value="PPM_2"/>
    <property type="match status" value="1"/>
</dbReference>
<dbReference type="Pfam" id="PF13672">
    <property type="entry name" value="PP2C_2"/>
    <property type="match status" value="1"/>
</dbReference>
<feature type="compositionally biased region" description="Low complexity" evidence="9">
    <location>
        <begin position="1022"/>
        <end position="1067"/>
    </location>
</feature>
<feature type="compositionally biased region" description="Polar residues" evidence="9">
    <location>
        <begin position="6914"/>
        <end position="6923"/>
    </location>
</feature>
<feature type="transmembrane region" description="Helical" evidence="10">
    <location>
        <begin position="5627"/>
        <end position="5647"/>
    </location>
</feature>
<accession>A0ABX0CGB5</accession>
<reference evidence="13 14" key="1">
    <citation type="submission" date="2020-01" db="EMBL/GenBank/DDBJ databases">
        <title>Genetics and antimicrobial susceptibilities of Nocardia species isolated from the soil; a comparison with species isolated from humans.</title>
        <authorList>
            <person name="Carrasco G."/>
            <person name="Monzon S."/>
            <person name="Sansegundo M."/>
            <person name="Garcia E."/>
            <person name="Garrido N."/>
            <person name="Medina M.J."/>
            <person name="Villalon P."/>
            <person name="Ramirez-Arocha A.C."/>
            <person name="Jimenez P."/>
            <person name="Cuesta I."/>
            <person name="Valdezate S."/>
        </authorList>
    </citation>
    <scope>NUCLEOTIDE SEQUENCE [LARGE SCALE GENOMIC DNA]</scope>
    <source>
        <strain evidence="13 14">CNM20110649</strain>
    </source>
</reference>
<evidence type="ECO:0000256" key="8">
    <source>
        <dbReference type="ARBA" id="ARBA00023163"/>
    </source>
</evidence>
<feature type="transmembrane region" description="Helical" evidence="10">
    <location>
        <begin position="3430"/>
        <end position="3448"/>
    </location>
</feature>
<feature type="region of interest" description="Disordered" evidence="9">
    <location>
        <begin position="307"/>
        <end position="637"/>
    </location>
</feature>
<keyword evidence="4 10" id="KW-1133">Transmembrane helix</keyword>
<feature type="transmembrane region" description="Helical" evidence="10">
    <location>
        <begin position="3579"/>
        <end position="3600"/>
    </location>
</feature>
<feature type="compositionally biased region" description="Polar residues" evidence="9">
    <location>
        <begin position="898"/>
        <end position="920"/>
    </location>
</feature>
<feature type="compositionally biased region" description="Low complexity" evidence="9">
    <location>
        <begin position="993"/>
        <end position="1011"/>
    </location>
</feature>
<feature type="region of interest" description="Disordered" evidence="9">
    <location>
        <begin position="3515"/>
        <end position="3536"/>
    </location>
</feature>
<feature type="compositionally biased region" description="Low complexity" evidence="9">
    <location>
        <begin position="2509"/>
        <end position="2528"/>
    </location>
</feature>
<evidence type="ECO:0000313" key="14">
    <source>
        <dbReference type="Proteomes" id="UP000470876"/>
    </source>
</evidence>
<keyword evidence="3 10" id="KW-0812">Transmembrane</keyword>
<proteinExistence type="predicted"/>
<dbReference type="SUPFAM" id="SSF46785">
    <property type="entry name" value="Winged helix' DNA-binding domain"/>
    <property type="match status" value="2"/>
</dbReference>
<feature type="compositionally biased region" description="Basic and acidic residues" evidence="9">
    <location>
        <begin position="5510"/>
        <end position="5522"/>
    </location>
</feature>
<feature type="compositionally biased region" description="Low complexity" evidence="9">
    <location>
        <begin position="6893"/>
        <end position="6912"/>
    </location>
</feature>
<evidence type="ECO:0000259" key="12">
    <source>
        <dbReference type="PROSITE" id="PS51746"/>
    </source>
</evidence>
<feature type="transmembrane region" description="Helical" evidence="10">
    <location>
        <begin position="3404"/>
        <end position="3424"/>
    </location>
</feature>
<feature type="non-terminal residue" evidence="13">
    <location>
        <position position="7213"/>
    </location>
</feature>
<evidence type="ECO:0000259" key="11">
    <source>
        <dbReference type="PROSITE" id="PS50949"/>
    </source>
</evidence>
<feature type="region of interest" description="Disordered" evidence="9">
    <location>
        <begin position="803"/>
        <end position="849"/>
    </location>
</feature>
<keyword evidence="5" id="KW-0805">Transcription regulation</keyword>
<feature type="region of interest" description="Disordered" evidence="9">
    <location>
        <begin position="2497"/>
        <end position="2544"/>
    </location>
</feature>
<feature type="domain" description="PPM-type phosphatase" evidence="12">
    <location>
        <begin position="6937"/>
        <end position="7199"/>
    </location>
</feature>
<feature type="compositionally biased region" description="Polar residues" evidence="9">
    <location>
        <begin position="1933"/>
        <end position="1950"/>
    </location>
</feature>
<comment type="caution">
    <text evidence="13">The sequence shown here is derived from an EMBL/GenBank/DDBJ whole genome shotgun (WGS) entry which is preliminary data.</text>
</comment>
<dbReference type="Pfam" id="PF03372">
    <property type="entry name" value="Exo_endo_phos"/>
    <property type="match status" value="1"/>
</dbReference>
<feature type="compositionally biased region" description="Pro residues" evidence="9">
    <location>
        <begin position="1856"/>
        <end position="1866"/>
    </location>
</feature>
<evidence type="ECO:0000256" key="5">
    <source>
        <dbReference type="ARBA" id="ARBA00023015"/>
    </source>
</evidence>
<feature type="region of interest" description="Disordered" evidence="9">
    <location>
        <begin position="6282"/>
        <end position="6302"/>
    </location>
</feature>
<protein>
    <submittedName>
        <fullName evidence="13">MFS transporter</fullName>
    </submittedName>
</protein>
<evidence type="ECO:0000256" key="4">
    <source>
        <dbReference type="ARBA" id="ARBA00022989"/>
    </source>
</evidence>
<dbReference type="PANTHER" id="PTHR23513">
    <property type="entry name" value="INTEGRAL MEMBRANE EFFLUX PROTEIN-RELATED"/>
    <property type="match status" value="1"/>
</dbReference>
<dbReference type="Gene3D" id="1.10.1370.40">
    <property type="match status" value="1"/>
</dbReference>
<dbReference type="InterPro" id="IPR011701">
    <property type="entry name" value="MFS"/>
</dbReference>
<dbReference type="InterPro" id="IPR036691">
    <property type="entry name" value="Endo/exonu/phosph_ase_sf"/>
</dbReference>
<keyword evidence="8" id="KW-0804">Transcription</keyword>
<evidence type="ECO:0000256" key="10">
    <source>
        <dbReference type="SAM" id="Phobius"/>
    </source>
</evidence>
<dbReference type="InterPro" id="IPR036259">
    <property type="entry name" value="MFS_trans_sf"/>
</dbReference>
<feature type="compositionally biased region" description="Basic and acidic residues" evidence="9">
    <location>
        <begin position="5444"/>
        <end position="5463"/>
    </location>
</feature>
<dbReference type="EMBL" id="JAAGUX010000010">
    <property type="protein sequence ID" value="NEW55600.1"/>
    <property type="molecule type" value="Genomic_DNA"/>
</dbReference>
<evidence type="ECO:0000256" key="3">
    <source>
        <dbReference type="ARBA" id="ARBA00022692"/>
    </source>
</evidence>
<feature type="region of interest" description="Disordered" evidence="9">
    <location>
        <begin position="2158"/>
        <end position="2180"/>
    </location>
</feature>
<feature type="transmembrane region" description="Helical" evidence="10">
    <location>
        <begin position="3374"/>
        <end position="3392"/>
    </location>
</feature>
<dbReference type="Gene3D" id="3.30.565.10">
    <property type="entry name" value="Histidine kinase-like ATPase, C-terminal domain"/>
    <property type="match status" value="1"/>
</dbReference>
<dbReference type="CDD" id="cd07377">
    <property type="entry name" value="WHTH_GntR"/>
    <property type="match status" value="1"/>
</dbReference>
<feature type="compositionally biased region" description="Basic and acidic residues" evidence="9">
    <location>
        <begin position="356"/>
        <end position="374"/>
    </location>
</feature>
<dbReference type="InterPro" id="IPR036390">
    <property type="entry name" value="WH_DNA-bd_sf"/>
</dbReference>
<dbReference type="SMART" id="SM00345">
    <property type="entry name" value="HTH_GNTR"/>
    <property type="match status" value="2"/>
</dbReference>
<comment type="subcellular location">
    <subcellularLocation>
        <location evidence="1">Cell membrane</location>
        <topology evidence="1">Multi-pass membrane protein</topology>
    </subcellularLocation>
</comment>
<feature type="compositionally biased region" description="Acidic residues" evidence="9">
    <location>
        <begin position="1229"/>
        <end position="1238"/>
    </location>
</feature>
<feature type="transmembrane region" description="Helical" evidence="10">
    <location>
        <begin position="3700"/>
        <end position="3722"/>
    </location>
</feature>
<dbReference type="InterPro" id="IPR036388">
    <property type="entry name" value="WH-like_DNA-bd_sf"/>
</dbReference>
<keyword evidence="2" id="KW-1003">Cell membrane</keyword>
<feature type="region of interest" description="Disordered" evidence="9">
    <location>
        <begin position="4616"/>
        <end position="4647"/>
    </location>
</feature>
<dbReference type="Gene3D" id="1.10.10.10">
    <property type="entry name" value="Winged helix-like DNA-binding domain superfamily/Winged helix DNA-binding domain"/>
    <property type="match status" value="2"/>
</dbReference>
<feature type="compositionally biased region" description="Low complexity" evidence="9">
    <location>
        <begin position="318"/>
        <end position="337"/>
    </location>
</feature>
<dbReference type="SUPFAM" id="SSF56219">
    <property type="entry name" value="DNase I-like"/>
    <property type="match status" value="1"/>
</dbReference>